<accession>A0A429ZMB9</accession>
<dbReference type="Proteomes" id="UP000288490">
    <property type="component" value="Unassembled WGS sequence"/>
</dbReference>
<evidence type="ECO:0000313" key="2">
    <source>
        <dbReference type="EMBL" id="RST94823.1"/>
    </source>
</evidence>
<dbReference type="AlphaFoldDB" id="A0A429ZMB9"/>
<keyword evidence="3" id="KW-1185">Reference proteome</keyword>
<evidence type="ECO:0008006" key="4">
    <source>
        <dbReference type="Google" id="ProtNLM"/>
    </source>
</evidence>
<feature type="transmembrane region" description="Helical" evidence="1">
    <location>
        <begin position="9"/>
        <end position="28"/>
    </location>
</feature>
<evidence type="ECO:0000313" key="3">
    <source>
        <dbReference type="Proteomes" id="UP000288490"/>
    </source>
</evidence>
<keyword evidence="1" id="KW-0812">Transmembrane</keyword>
<evidence type="ECO:0000256" key="1">
    <source>
        <dbReference type="SAM" id="Phobius"/>
    </source>
</evidence>
<dbReference type="RefSeq" id="WP_125957048.1">
    <property type="nucleotide sequence ID" value="NZ_JAQEJV010000006.1"/>
</dbReference>
<sequence length="152" mass="17448">MSLFNKKSRVVLVVINLVVWSVILGGFVRNKWVEKSNEGLIASHHELLKEVNSFSNYEDYKASIPFMETKMTESVMKAVCPIIPEAMLGEFPKPKVTKLHTTDIQKIGGNKKKLITQFSLSINDGAPFIQKTESVYEKQDNKWMMISYRMIF</sequence>
<dbReference type="EMBL" id="NGJT01000006">
    <property type="protein sequence ID" value="RST94823.1"/>
    <property type="molecule type" value="Genomic_DNA"/>
</dbReference>
<organism evidence="2 3">
    <name type="scientific">Vagococcus bubulae</name>
    <dbReference type="NCBI Taxonomy" id="1977868"/>
    <lineage>
        <taxon>Bacteria</taxon>
        <taxon>Bacillati</taxon>
        <taxon>Bacillota</taxon>
        <taxon>Bacilli</taxon>
        <taxon>Lactobacillales</taxon>
        <taxon>Enterococcaceae</taxon>
        <taxon>Vagococcus</taxon>
    </lineage>
</organism>
<keyword evidence="1" id="KW-1133">Transmembrane helix</keyword>
<gene>
    <name evidence="2" type="ORF">CBF36_04655</name>
</gene>
<comment type="caution">
    <text evidence="2">The sequence shown here is derived from an EMBL/GenBank/DDBJ whole genome shotgun (WGS) entry which is preliminary data.</text>
</comment>
<keyword evidence="1" id="KW-0472">Membrane</keyword>
<proteinExistence type="predicted"/>
<protein>
    <recommendedName>
        <fullName evidence="4">DUF4440 domain-containing protein</fullName>
    </recommendedName>
</protein>
<reference evidence="2 3" key="1">
    <citation type="submission" date="2017-05" db="EMBL/GenBank/DDBJ databases">
        <title>Vagococcus spp. assemblies.</title>
        <authorList>
            <person name="Gulvik C.A."/>
        </authorList>
    </citation>
    <scope>NUCLEOTIDE SEQUENCE [LARGE SCALE GENOMIC DNA]</scope>
    <source>
        <strain evidence="2 3">SS1994</strain>
    </source>
</reference>
<name>A0A429ZMB9_9ENTE</name>